<accession>A0ABV8AE55</accession>
<dbReference type="Proteomes" id="UP001595812">
    <property type="component" value="Unassembled WGS sequence"/>
</dbReference>
<feature type="compositionally biased region" description="Polar residues" evidence="2">
    <location>
        <begin position="125"/>
        <end position="143"/>
    </location>
</feature>
<feature type="region of interest" description="Disordered" evidence="2">
    <location>
        <begin position="125"/>
        <end position="151"/>
    </location>
</feature>
<evidence type="ECO:0000313" key="3">
    <source>
        <dbReference type="EMBL" id="MFC3876153.1"/>
    </source>
</evidence>
<dbReference type="PANTHER" id="PTHR35024">
    <property type="entry name" value="HYPOTHETICAL CYTOSOLIC PROTEIN"/>
    <property type="match status" value="1"/>
</dbReference>
<evidence type="ECO:0000256" key="1">
    <source>
        <dbReference type="ARBA" id="ARBA00044755"/>
    </source>
</evidence>
<dbReference type="EMBL" id="JBHSAT010000004">
    <property type="protein sequence ID" value="MFC3876153.1"/>
    <property type="molecule type" value="Genomic_DNA"/>
</dbReference>
<organism evidence="3 4">
    <name type="scientific">Winogradskyella maritima</name>
    <dbReference type="NCBI Taxonomy" id="1517766"/>
    <lineage>
        <taxon>Bacteria</taxon>
        <taxon>Pseudomonadati</taxon>
        <taxon>Bacteroidota</taxon>
        <taxon>Flavobacteriia</taxon>
        <taxon>Flavobacteriales</taxon>
        <taxon>Flavobacteriaceae</taxon>
        <taxon>Winogradskyella</taxon>
    </lineage>
</organism>
<gene>
    <name evidence="3" type="ORF">ACFOSX_02820</name>
</gene>
<sequence length="151" mass="15865">MFSSDNKKQKTTTMETGTQQNIIAQGTKLVGDIMSEGPFRIDGTVEGNLKTSGKVVVGKSGIIKGTLQGENVDYEGKFSGKLILSGTLSLKSTAHIEGEVQVNKLAVEPGATFNATCSMKGAVKSLSNDALQRPKPTQGQPQPAKSAERPA</sequence>
<keyword evidence="4" id="KW-1185">Reference proteome</keyword>
<evidence type="ECO:0000313" key="4">
    <source>
        <dbReference type="Proteomes" id="UP001595812"/>
    </source>
</evidence>
<dbReference type="PANTHER" id="PTHR35024:SF4">
    <property type="entry name" value="POLYMER-FORMING CYTOSKELETAL PROTEIN"/>
    <property type="match status" value="1"/>
</dbReference>
<dbReference type="Pfam" id="PF04519">
    <property type="entry name" value="Bactofilin"/>
    <property type="match status" value="1"/>
</dbReference>
<comment type="caution">
    <text evidence="3">The sequence shown here is derived from an EMBL/GenBank/DDBJ whole genome shotgun (WGS) entry which is preliminary data.</text>
</comment>
<dbReference type="RefSeq" id="WP_386096802.1">
    <property type="nucleotide sequence ID" value="NZ_JBHSAT010000004.1"/>
</dbReference>
<comment type="similarity">
    <text evidence="1">Belongs to the bactofilin family.</text>
</comment>
<evidence type="ECO:0000256" key="2">
    <source>
        <dbReference type="SAM" id="MobiDB-lite"/>
    </source>
</evidence>
<proteinExistence type="inferred from homology"/>
<name>A0ABV8AE55_9FLAO</name>
<protein>
    <submittedName>
        <fullName evidence="3">Polymer-forming cytoskeletal protein</fullName>
    </submittedName>
</protein>
<dbReference type="InterPro" id="IPR007607">
    <property type="entry name" value="BacA/B"/>
</dbReference>
<reference evidence="4" key="1">
    <citation type="journal article" date="2019" name="Int. J. Syst. Evol. Microbiol.">
        <title>The Global Catalogue of Microorganisms (GCM) 10K type strain sequencing project: providing services to taxonomists for standard genome sequencing and annotation.</title>
        <authorList>
            <consortium name="The Broad Institute Genomics Platform"/>
            <consortium name="The Broad Institute Genome Sequencing Center for Infectious Disease"/>
            <person name="Wu L."/>
            <person name="Ma J."/>
        </authorList>
    </citation>
    <scope>NUCLEOTIDE SEQUENCE [LARGE SCALE GENOMIC DNA]</scope>
    <source>
        <strain evidence="4">CECT 8979</strain>
    </source>
</reference>